<evidence type="ECO:0000256" key="2">
    <source>
        <dbReference type="SAM" id="Phobius"/>
    </source>
</evidence>
<sequence length="746" mass="85316">MKKIFHNFYYSFPIQLLLLHFRKSQVLLILWLILFLTISGYFMGSFGANTLFLAPEYLGTVNMAGAAITGVAAGVFIMSWNITTFILHSGRFRFLATSSKPFLKYCLNNAIIPASFLILYFVEALYFDKVKELIPMKQFLLIAFGFTGGFSLLLLISFLYFFGADRTIIRTLPTVLTDLDENKIPETPEEKVVSDDFGLPVKNYLSIRFKVKKVRPVNHYSQNFLDVIFKRHHFSAMLSVFLAFIFMVFIAFFLDNRFFQIPASASILLFFAILISVMGALSYFLRSWSLLFVIFLFTVLNILYQYDVIDPRNKAYGLDYSKKHRPEYSLKSLQALSTPAKIEADKANMIYILNHWKQNQHEEKPLMVLFNFSGGGVRSAAFSMSVLQELDSITGGGIMKKTTLMTGASGGMLAAAYFRELYRLQLNGARIDLLNKKYLDNISKDLLNPVFSSLITRDLISPSQKFSYGHYRYVKDRGYAFEEKLNYNTDFVLDKPLGFYAKDERQAKIPLLILNSTITRDFKKMMISSQPISFMMQSPLRDSASLVTGPDAIDFAAFFKHKDPMNLRLLTALRMNATYPYVLPAVWLPSSPIIDVMDAGLRDNSGAETSYRFLNVFKDWINENTRGVLLIQVRSRKKGSWDKGYKTGGISEIITNPFTMMQTNWFTLQDYFQDDEFLYLKSSFGDKLQRVSFMYVPKTLEGEAPLNFHLTASEKKEVSASLLRENNMKALRQVENILGPASKAEN</sequence>
<feature type="transmembrane region" description="Helical" evidence="2">
    <location>
        <begin position="107"/>
        <end position="127"/>
    </location>
</feature>
<dbReference type="SUPFAM" id="SSF52151">
    <property type="entry name" value="FabD/lysophospholipase-like"/>
    <property type="match status" value="1"/>
</dbReference>
<feature type="domain" description="PNPLA" evidence="3">
    <location>
        <begin position="372"/>
        <end position="608"/>
    </location>
</feature>
<dbReference type="Gene3D" id="3.40.1090.10">
    <property type="entry name" value="Cytosolic phospholipase A2 catalytic domain"/>
    <property type="match status" value="1"/>
</dbReference>
<keyword evidence="2" id="KW-0472">Membrane</keyword>
<dbReference type="EMBL" id="RJJR01000008">
    <property type="protein sequence ID" value="RNI36288.1"/>
    <property type="molecule type" value="Genomic_DNA"/>
</dbReference>
<feature type="transmembrane region" description="Helical" evidence="2">
    <location>
        <begin position="139"/>
        <end position="162"/>
    </location>
</feature>
<evidence type="ECO:0000259" key="3">
    <source>
        <dbReference type="Pfam" id="PF01734"/>
    </source>
</evidence>
<protein>
    <submittedName>
        <fullName evidence="4">Patatin-like phospholipase family protein</fullName>
    </submittedName>
</protein>
<dbReference type="Pfam" id="PF01734">
    <property type="entry name" value="Patatin"/>
    <property type="match status" value="1"/>
</dbReference>
<dbReference type="InterPro" id="IPR002641">
    <property type="entry name" value="PNPLA_dom"/>
</dbReference>
<proteinExistence type="predicted"/>
<evidence type="ECO:0000256" key="1">
    <source>
        <dbReference type="ARBA" id="ARBA00023098"/>
    </source>
</evidence>
<dbReference type="GO" id="GO:0006629">
    <property type="term" value="P:lipid metabolic process"/>
    <property type="evidence" value="ECO:0007669"/>
    <property type="project" value="UniProtKB-KW"/>
</dbReference>
<name>A0A3M9NH52_9BACT</name>
<evidence type="ECO:0000313" key="5">
    <source>
        <dbReference type="Proteomes" id="UP000267223"/>
    </source>
</evidence>
<feature type="transmembrane region" description="Helical" evidence="2">
    <location>
        <begin position="288"/>
        <end position="306"/>
    </location>
</feature>
<dbReference type="OrthoDB" id="1488930at2"/>
<feature type="transmembrane region" description="Helical" evidence="2">
    <location>
        <begin position="234"/>
        <end position="254"/>
    </location>
</feature>
<keyword evidence="2" id="KW-1133">Transmembrane helix</keyword>
<evidence type="ECO:0000313" key="4">
    <source>
        <dbReference type="EMBL" id="RNI36288.1"/>
    </source>
</evidence>
<keyword evidence="1" id="KW-0443">Lipid metabolism</keyword>
<feature type="transmembrane region" description="Helical" evidence="2">
    <location>
        <begin position="260"/>
        <end position="281"/>
    </location>
</feature>
<gene>
    <name evidence="4" type="ORF">EFY79_11460</name>
</gene>
<reference evidence="4 5" key="1">
    <citation type="submission" date="2018-11" db="EMBL/GenBank/DDBJ databases">
        <title>Draft genome sequence of Ferruginibacter sp. BO-59.</title>
        <authorList>
            <person name="Im W.T."/>
        </authorList>
    </citation>
    <scope>NUCLEOTIDE SEQUENCE [LARGE SCALE GENOMIC DNA]</scope>
    <source>
        <strain evidence="4 5">BO-59</strain>
    </source>
</reference>
<accession>A0A3M9NH52</accession>
<dbReference type="AlphaFoldDB" id="A0A3M9NH52"/>
<feature type="transmembrane region" description="Helical" evidence="2">
    <location>
        <begin position="26"/>
        <end position="44"/>
    </location>
</feature>
<keyword evidence="5" id="KW-1185">Reference proteome</keyword>
<feature type="transmembrane region" description="Helical" evidence="2">
    <location>
        <begin position="64"/>
        <end position="87"/>
    </location>
</feature>
<dbReference type="RefSeq" id="WP_123120841.1">
    <property type="nucleotide sequence ID" value="NZ_RJJR01000008.1"/>
</dbReference>
<comment type="caution">
    <text evidence="4">The sequence shown here is derived from an EMBL/GenBank/DDBJ whole genome shotgun (WGS) entry which is preliminary data.</text>
</comment>
<organism evidence="4 5">
    <name type="scientific">Hanamia caeni</name>
    <dbReference type="NCBI Taxonomy" id="2294116"/>
    <lineage>
        <taxon>Bacteria</taxon>
        <taxon>Pseudomonadati</taxon>
        <taxon>Bacteroidota</taxon>
        <taxon>Chitinophagia</taxon>
        <taxon>Chitinophagales</taxon>
        <taxon>Chitinophagaceae</taxon>
        <taxon>Hanamia</taxon>
    </lineage>
</organism>
<dbReference type="InterPro" id="IPR016035">
    <property type="entry name" value="Acyl_Trfase/lysoPLipase"/>
</dbReference>
<keyword evidence="2" id="KW-0812">Transmembrane</keyword>
<dbReference type="Proteomes" id="UP000267223">
    <property type="component" value="Unassembled WGS sequence"/>
</dbReference>